<keyword evidence="2" id="KW-1185">Reference proteome</keyword>
<gene>
    <name evidence="1" type="ORF">AAY24_17965</name>
</gene>
<reference evidence="1 2" key="1">
    <citation type="journal article" date="2015" name="Genome Announc.">
        <title>Complete Genome Sequence of Sedimenticola thiotaurini Strain SIP-G1, a Polyphosphate- and Polyhydroxyalkanoate-Accumulating Sulfur-Oxidizing Gammaproteobacterium Isolated from Salt Marsh Sediments.</title>
        <authorList>
            <person name="Flood B.E."/>
            <person name="Jones D.S."/>
            <person name="Bailey J.V."/>
        </authorList>
    </citation>
    <scope>NUCLEOTIDE SEQUENCE [LARGE SCALE GENOMIC DNA]</scope>
    <source>
        <strain evidence="1 2">SIP-G1</strain>
    </source>
</reference>
<dbReference type="EMBL" id="CP011412">
    <property type="protein sequence ID" value="AKH21918.1"/>
    <property type="molecule type" value="Genomic_DNA"/>
</dbReference>
<name>A0A0F7K4L3_9GAMM</name>
<accession>A0A0F7K4L3</accession>
<protein>
    <submittedName>
        <fullName evidence="1">Uncharacterized protein</fullName>
    </submittedName>
</protein>
<evidence type="ECO:0000313" key="1">
    <source>
        <dbReference type="EMBL" id="AKH21918.1"/>
    </source>
</evidence>
<sequence>MVEQTTENNTETNNAIADAMQDIGTKTAEYVAQYLEAANERILQEALEGHKAAEEIVSNPADAYRQA</sequence>
<dbReference type="AlphaFoldDB" id="A0A0F7K4L3"/>
<evidence type="ECO:0000313" key="2">
    <source>
        <dbReference type="Proteomes" id="UP000034410"/>
    </source>
</evidence>
<dbReference type="KEGG" id="seds:AAY24_17965"/>
<dbReference type="RefSeq" id="WP_046860839.1">
    <property type="nucleotide sequence ID" value="NZ_CP011412.1"/>
</dbReference>
<proteinExistence type="predicted"/>
<dbReference type="Proteomes" id="UP000034410">
    <property type="component" value="Chromosome"/>
</dbReference>
<organism evidence="1 2">
    <name type="scientific">Sedimenticola thiotaurini</name>
    <dbReference type="NCBI Taxonomy" id="1543721"/>
    <lineage>
        <taxon>Bacteria</taxon>
        <taxon>Pseudomonadati</taxon>
        <taxon>Pseudomonadota</taxon>
        <taxon>Gammaproteobacteria</taxon>
        <taxon>Chromatiales</taxon>
        <taxon>Sedimenticolaceae</taxon>
        <taxon>Sedimenticola</taxon>
    </lineage>
</organism>